<proteinExistence type="predicted"/>
<dbReference type="AlphaFoldDB" id="A0A0A9XG77"/>
<reference evidence="6" key="2">
    <citation type="submission" date="2014-07" db="EMBL/GenBank/DDBJ databases">
        <authorList>
            <person name="Hull J."/>
        </authorList>
    </citation>
    <scope>NUCLEOTIDE SEQUENCE</scope>
</reference>
<evidence type="ECO:0000259" key="5">
    <source>
        <dbReference type="PROSITE" id="PS50240"/>
    </source>
</evidence>
<evidence type="ECO:0000313" key="6">
    <source>
        <dbReference type="EMBL" id="JAG19732.1"/>
    </source>
</evidence>
<gene>
    <name evidence="6" type="primary">OVCH1_1</name>
    <name evidence="6" type="ORF">CM83_4356</name>
</gene>
<dbReference type="InterPro" id="IPR001254">
    <property type="entry name" value="Trypsin_dom"/>
</dbReference>
<accession>A0A0A9XG77</accession>
<organism evidence="6">
    <name type="scientific">Lygus hesperus</name>
    <name type="common">Western plant bug</name>
    <dbReference type="NCBI Taxonomy" id="30085"/>
    <lineage>
        <taxon>Eukaryota</taxon>
        <taxon>Metazoa</taxon>
        <taxon>Ecdysozoa</taxon>
        <taxon>Arthropoda</taxon>
        <taxon>Hexapoda</taxon>
        <taxon>Insecta</taxon>
        <taxon>Pterygota</taxon>
        <taxon>Neoptera</taxon>
        <taxon>Paraneoptera</taxon>
        <taxon>Hemiptera</taxon>
        <taxon>Heteroptera</taxon>
        <taxon>Panheteroptera</taxon>
        <taxon>Cimicomorpha</taxon>
        <taxon>Miridae</taxon>
        <taxon>Mirini</taxon>
        <taxon>Lygus</taxon>
    </lineage>
</organism>
<keyword evidence="3" id="KW-0720">Serine protease</keyword>
<dbReference type="Gene3D" id="2.40.10.10">
    <property type="entry name" value="Trypsin-like serine proteases"/>
    <property type="match status" value="1"/>
</dbReference>
<dbReference type="PANTHER" id="PTHR24276:SF98">
    <property type="entry name" value="FI18310P1-RELATED"/>
    <property type="match status" value="1"/>
</dbReference>
<evidence type="ECO:0000256" key="4">
    <source>
        <dbReference type="ARBA" id="ARBA00023157"/>
    </source>
</evidence>
<dbReference type="InterPro" id="IPR050430">
    <property type="entry name" value="Peptidase_S1"/>
</dbReference>
<evidence type="ECO:0000256" key="3">
    <source>
        <dbReference type="ARBA" id="ARBA00022825"/>
    </source>
</evidence>
<dbReference type="PROSITE" id="PS50240">
    <property type="entry name" value="TRYPSIN_DOM"/>
    <property type="match status" value="1"/>
</dbReference>
<evidence type="ECO:0000256" key="2">
    <source>
        <dbReference type="ARBA" id="ARBA00022801"/>
    </source>
</evidence>
<keyword evidence="4" id="KW-1015">Disulfide bond</keyword>
<name>A0A0A9XG77_LYGHE</name>
<feature type="domain" description="Peptidase S1" evidence="5">
    <location>
        <begin position="76"/>
        <end position="266"/>
    </location>
</feature>
<dbReference type="GO" id="GO:0004252">
    <property type="term" value="F:serine-type endopeptidase activity"/>
    <property type="evidence" value="ECO:0007669"/>
    <property type="project" value="InterPro"/>
</dbReference>
<sequence length="266" mass="30619">YIFCILYTVSFINNYLAENFPYNIMNLKTASMEMPNLIVLNSVLWVLAMFCTISVVTDCPSRQTASQYFDSFDEVPHNGTPTELWAYPFVVSLIEQNNVSKLYRHWCGGALVTLKVVLTSCGCVGQFERGRTWVHDRCKRLIVLGGTPDMYFNGSVHKQLRTVSDCQLHPECNLRRKITADVALVFLQEQLKLTTHTKPMKLYTTDHQSFVNKLDELTVLGTVCYQPGWDDRTIHYGIKPKFPGWISEGRGQLINWRKCNEMHCLF</sequence>
<dbReference type="GO" id="GO:0006508">
    <property type="term" value="P:proteolysis"/>
    <property type="evidence" value="ECO:0007669"/>
    <property type="project" value="UniProtKB-KW"/>
</dbReference>
<dbReference type="SUPFAM" id="SSF50494">
    <property type="entry name" value="Trypsin-like serine proteases"/>
    <property type="match status" value="1"/>
</dbReference>
<dbReference type="Pfam" id="PF00089">
    <property type="entry name" value="Trypsin"/>
    <property type="match status" value="1"/>
</dbReference>
<protein>
    <submittedName>
        <fullName evidence="6">Ovochymase-1</fullName>
    </submittedName>
</protein>
<dbReference type="InterPro" id="IPR043504">
    <property type="entry name" value="Peptidase_S1_PA_chymotrypsin"/>
</dbReference>
<evidence type="ECO:0000256" key="1">
    <source>
        <dbReference type="ARBA" id="ARBA00022670"/>
    </source>
</evidence>
<dbReference type="EMBL" id="GBHO01023872">
    <property type="protein sequence ID" value="JAG19732.1"/>
    <property type="molecule type" value="Transcribed_RNA"/>
</dbReference>
<reference evidence="6" key="1">
    <citation type="journal article" date="2014" name="PLoS ONE">
        <title>Transcriptome-Based Identification of ABC Transporters in the Western Tarnished Plant Bug Lygus hesperus.</title>
        <authorList>
            <person name="Hull J.J."/>
            <person name="Chaney K."/>
            <person name="Geib S.M."/>
            <person name="Fabrick J.A."/>
            <person name="Brent C.S."/>
            <person name="Walsh D."/>
            <person name="Lavine L.C."/>
        </authorList>
    </citation>
    <scope>NUCLEOTIDE SEQUENCE</scope>
</reference>
<keyword evidence="2" id="KW-0378">Hydrolase</keyword>
<feature type="non-terminal residue" evidence="6">
    <location>
        <position position="1"/>
    </location>
</feature>
<dbReference type="PANTHER" id="PTHR24276">
    <property type="entry name" value="POLYSERASE-RELATED"/>
    <property type="match status" value="1"/>
</dbReference>
<keyword evidence="1" id="KW-0645">Protease</keyword>
<dbReference type="InterPro" id="IPR009003">
    <property type="entry name" value="Peptidase_S1_PA"/>
</dbReference>